<sequence length="78" mass="8790">MEERKQAAFRPAKRPGDDTEQSGGTVFGTLLGDGRWESCAACLHAWNNWARRLRFERNRDSMRAALAWDDPDRAAAAP</sequence>
<protein>
    <submittedName>
        <fullName evidence="2">Uncharacterized protein</fullName>
    </submittedName>
</protein>
<dbReference type="Proteomes" id="UP001178507">
    <property type="component" value="Unassembled WGS sequence"/>
</dbReference>
<organism evidence="2 3">
    <name type="scientific">Effrenium voratum</name>
    <dbReference type="NCBI Taxonomy" id="2562239"/>
    <lineage>
        <taxon>Eukaryota</taxon>
        <taxon>Sar</taxon>
        <taxon>Alveolata</taxon>
        <taxon>Dinophyceae</taxon>
        <taxon>Suessiales</taxon>
        <taxon>Symbiodiniaceae</taxon>
        <taxon>Effrenium</taxon>
    </lineage>
</organism>
<reference evidence="2" key="1">
    <citation type="submission" date="2023-08" db="EMBL/GenBank/DDBJ databases">
        <authorList>
            <person name="Chen Y."/>
            <person name="Shah S."/>
            <person name="Dougan E. K."/>
            <person name="Thang M."/>
            <person name="Chan C."/>
        </authorList>
    </citation>
    <scope>NUCLEOTIDE SEQUENCE</scope>
</reference>
<accession>A0AA36IJC2</accession>
<gene>
    <name evidence="2" type="ORF">EVOR1521_LOCUS14498</name>
</gene>
<dbReference type="EMBL" id="CAUJNA010001735">
    <property type="protein sequence ID" value="CAJ1388685.1"/>
    <property type="molecule type" value="Genomic_DNA"/>
</dbReference>
<proteinExistence type="predicted"/>
<comment type="caution">
    <text evidence="2">The sequence shown here is derived from an EMBL/GenBank/DDBJ whole genome shotgun (WGS) entry which is preliminary data.</text>
</comment>
<evidence type="ECO:0000313" key="2">
    <source>
        <dbReference type="EMBL" id="CAJ1388685.1"/>
    </source>
</evidence>
<feature type="region of interest" description="Disordered" evidence="1">
    <location>
        <begin position="1"/>
        <end position="25"/>
    </location>
</feature>
<name>A0AA36IJC2_9DINO</name>
<dbReference type="AlphaFoldDB" id="A0AA36IJC2"/>
<keyword evidence="3" id="KW-1185">Reference proteome</keyword>
<evidence type="ECO:0000313" key="3">
    <source>
        <dbReference type="Proteomes" id="UP001178507"/>
    </source>
</evidence>
<evidence type="ECO:0000256" key="1">
    <source>
        <dbReference type="SAM" id="MobiDB-lite"/>
    </source>
</evidence>